<name>J7CTU1_ENTFC</name>
<comment type="caution">
    <text evidence="1">The sequence shown here is derived from an EMBL/GenBank/DDBJ whole genome shotgun (WGS) entry which is preliminary data.</text>
</comment>
<dbReference type="Proteomes" id="UP000006403">
    <property type="component" value="Unassembled WGS sequence"/>
</dbReference>
<protein>
    <submittedName>
        <fullName evidence="1">Uncharacterized protein</fullName>
    </submittedName>
</protein>
<sequence>DRMFIEDQFFLLEMVRVMETRVGSDTTLLTISGHNYGHRGSNGSFVHEVELSVPMSVLMSQIATQEDFLEYIQQNTTFEFGVIETPSREVAVQTAQQMAQAYHTRTADIQKNLAEVLAPTENGLSFDPSGIIATLYGQTVVLDATGKFVYADTRVAVPEYQWGAIDFAYSEAAIPIDDSITIDGRRGVLDEETGDIVEDGTGKTLVEGAMGAAWNALSLARVLEAIKNFKGDDDDDDEFEWYSPLDLYYDEWYADGGKGHTMENGMWDRLRMPYKPD</sequence>
<dbReference type="AlphaFoldDB" id="J7CTU1"/>
<dbReference type="PATRIC" id="fig|1134806.3.peg.2098"/>
<reference evidence="1 2" key="1">
    <citation type="submission" date="2012-04" db="EMBL/GenBank/DDBJ databases">
        <authorList>
            <person name="Weinstock G."/>
            <person name="Sodergren E."/>
            <person name="Lobos E.A."/>
            <person name="Fulton L."/>
            <person name="Fulton R."/>
            <person name="Courtney L."/>
            <person name="Fronick C."/>
            <person name="O'Laughlin M."/>
            <person name="Godfrey J."/>
            <person name="Wilson R.M."/>
            <person name="Miner T."/>
            <person name="Farmer C."/>
            <person name="Delehaunty K."/>
            <person name="Cordes M."/>
            <person name="Minx P."/>
            <person name="Tomlinson C."/>
            <person name="Chen J."/>
            <person name="Wollam A."/>
            <person name="Pepin K.H."/>
            <person name="Bhonagiri V."/>
            <person name="Zhang X."/>
            <person name="Suruliraj S."/>
            <person name="Warren W."/>
            <person name="Mitreva M."/>
            <person name="Mardis E.R."/>
            <person name="Wilson R.K."/>
        </authorList>
    </citation>
    <scope>NUCLEOTIDE SEQUENCE [LARGE SCALE GENOMIC DNA]</scope>
    <source>
        <strain evidence="1 2">505</strain>
    </source>
</reference>
<dbReference type="HOGENOM" id="CLU_1006476_0_0_9"/>
<organism evidence="1 2">
    <name type="scientific">Enterococcus faecium 505</name>
    <dbReference type="NCBI Taxonomy" id="1134806"/>
    <lineage>
        <taxon>Bacteria</taxon>
        <taxon>Bacillati</taxon>
        <taxon>Bacillota</taxon>
        <taxon>Bacilli</taxon>
        <taxon>Lactobacillales</taxon>
        <taxon>Enterococcaceae</taxon>
        <taxon>Enterococcus</taxon>
    </lineage>
</organism>
<feature type="non-terminal residue" evidence="1">
    <location>
        <position position="1"/>
    </location>
</feature>
<accession>J7CTU1</accession>
<gene>
    <name evidence="1" type="ORF">HMPREF1348_02193</name>
</gene>
<evidence type="ECO:0000313" key="2">
    <source>
        <dbReference type="Proteomes" id="UP000006403"/>
    </source>
</evidence>
<evidence type="ECO:0000313" key="1">
    <source>
        <dbReference type="EMBL" id="EJY43952.1"/>
    </source>
</evidence>
<proteinExistence type="predicted"/>
<dbReference type="EMBL" id="AMBL01000073">
    <property type="protein sequence ID" value="EJY43952.1"/>
    <property type="molecule type" value="Genomic_DNA"/>
</dbReference>